<feature type="compositionally biased region" description="Polar residues" evidence="5">
    <location>
        <begin position="264"/>
        <end position="283"/>
    </location>
</feature>
<dbReference type="SUPFAM" id="SSF46689">
    <property type="entry name" value="Homeodomain-like"/>
    <property type="match status" value="1"/>
</dbReference>
<dbReference type="Pfam" id="PF12833">
    <property type="entry name" value="HTH_18"/>
    <property type="match status" value="1"/>
</dbReference>
<dbReference type="InterPro" id="IPR018060">
    <property type="entry name" value="HTH_AraC"/>
</dbReference>
<feature type="domain" description="HTH araC/xylS-type" evidence="6">
    <location>
        <begin position="168"/>
        <end position="266"/>
    </location>
</feature>
<evidence type="ECO:0000256" key="1">
    <source>
        <dbReference type="ARBA" id="ARBA00023015"/>
    </source>
</evidence>
<dbReference type="InterPro" id="IPR020449">
    <property type="entry name" value="Tscrpt_reg_AraC-type_HTH"/>
</dbReference>
<dbReference type="PANTHER" id="PTHR43280">
    <property type="entry name" value="ARAC-FAMILY TRANSCRIPTIONAL REGULATOR"/>
    <property type="match status" value="1"/>
</dbReference>
<dbReference type="EMBL" id="JAAGAB010000002">
    <property type="protein sequence ID" value="NDV00600.1"/>
    <property type="molecule type" value="Genomic_DNA"/>
</dbReference>
<dbReference type="Gene3D" id="1.10.10.60">
    <property type="entry name" value="Homeodomain-like"/>
    <property type="match status" value="1"/>
</dbReference>
<dbReference type="Proteomes" id="UP000474757">
    <property type="component" value="Unassembled WGS sequence"/>
</dbReference>
<dbReference type="SMART" id="SM00342">
    <property type="entry name" value="HTH_ARAC"/>
    <property type="match status" value="1"/>
</dbReference>
<dbReference type="GO" id="GO:0043565">
    <property type="term" value="F:sequence-specific DNA binding"/>
    <property type="evidence" value="ECO:0007669"/>
    <property type="project" value="InterPro"/>
</dbReference>
<dbReference type="InterPro" id="IPR037923">
    <property type="entry name" value="HTH-like"/>
</dbReference>
<evidence type="ECO:0000313" key="7">
    <source>
        <dbReference type="EMBL" id="NDV00600.1"/>
    </source>
</evidence>
<evidence type="ECO:0000259" key="6">
    <source>
        <dbReference type="PROSITE" id="PS01124"/>
    </source>
</evidence>
<reference evidence="7 8" key="1">
    <citation type="submission" date="2020-02" db="EMBL/GenBank/DDBJ databases">
        <title>Pseudoroseicyclus tamarix, sp. nov., isolated from offshore sediment of a Tamarix chinensis forest.</title>
        <authorList>
            <person name="Gai Y."/>
        </authorList>
    </citation>
    <scope>NUCLEOTIDE SEQUENCE [LARGE SCALE GENOMIC DNA]</scope>
    <source>
        <strain evidence="7 8">CLL3-39</strain>
    </source>
</reference>
<dbReference type="SUPFAM" id="SSF51215">
    <property type="entry name" value="Regulatory protein AraC"/>
    <property type="match status" value="1"/>
</dbReference>
<evidence type="ECO:0000256" key="2">
    <source>
        <dbReference type="ARBA" id="ARBA00023125"/>
    </source>
</evidence>
<protein>
    <submittedName>
        <fullName evidence="7">Helix-turn-helix transcriptional regulator</fullName>
    </submittedName>
</protein>
<dbReference type="GO" id="GO:0003700">
    <property type="term" value="F:DNA-binding transcription factor activity"/>
    <property type="evidence" value="ECO:0007669"/>
    <property type="project" value="InterPro"/>
</dbReference>
<evidence type="ECO:0000256" key="5">
    <source>
        <dbReference type="SAM" id="MobiDB-lite"/>
    </source>
</evidence>
<keyword evidence="3" id="KW-0010">Activator</keyword>
<evidence type="ECO:0000313" key="8">
    <source>
        <dbReference type="Proteomes" id="UP000474757"/>
    </source>
</evidence>
<dbReference type="AlphaFoldDB" id="A0A6B2JRI2"/>
<keyword evidence="1" id="KW-0805">Transcription regulation</keyword>
<dbReference type="PRINTS" id="PR00032">
    <property type="entry name" value="HTHARAC"/>
</dbReference>
<proteinExistence type="predicted"/>
<evidence type="ECO:0000256" key="4">
    <source>
        <dbReference type="ARBA" id="ARBA00023163"/>
    </source>
</evidence>
<sequence>MMGDERQVLSLASIGQTAQPNRWRTEAMRAHSSPRLIFFTKGQGRITIAGLTSGYTANNLIFLPSGTMYGFEVGPTAFGHLLAIPAAMAGEWPDVPVHLRLRDVLAQKEITQVFDNLERELKSDRAGHARAAHYHLGLLAVHFERALERHEAESPDARAETAAARLVAAYTGLVERDYAKGLGIAHFARALGVTPTHLTRSCRRTCGKSAHDLLTDRILFEARRRLAETRTPIREIAASLGYSSAAYFSRAFQGGVGLSPSAFRRQSSDTAGQSPRAGSSVAQDVSRRAGKFS</sequence>
<dbReference type="PANTHER" id="PTHR43280:SF32">
    <property type="entry name" value="TRANSCRIPTIONAL REGULATORY PROTEIN"/>
    <property type="match status" value="1"/>
</dbReference>
<comment type="caution">
    <text evidence="7">The sequence shown here is derived from an EMBL/GenBank/DDBJ whole genome shotgun (WGS) entry which is preliminary data.</text>
</comment>
<feature type="region of interest" description="Disordered" evidence="5">
    <location>
        <begin position="263"/>
        <end position="293"/>
    </location>
</feature>
<gene>
    <name evidence="7" type="ORF">GZA08_06420</name>
</gene>
<accession>A0A6B2JRI2</accession>
<evidence type="ECO:0000256" key="3">
    <source>
        <dbReference type="ARBA" id="ARBA00023159"/>
    </source>
</evidence>
<dbReference type="InterPro" id="IPR003313">
    <property type="entry name" value="AraC-bd"/>
</dbReference>
<name>A0A6B2JRI2_9RHOB</name>
<dbReference type="PROSITE" id="PS01124">
    <property type="entry name" value="HTH_ARAC_FAMILY_2"/>
    <property type="match status" value="1"/>
</dbReference>
<dbReference type="Pfam" id="PF02311">
    <property type="entry name" value="AraC_binding"/>
    <property type="match status" value="1"/>
</dbReference>
<keyword evidence="4" id="KW-0804">Transcription</keyword>
<keyword evidence="2" id="KW-0238">DNA-binding</keyword>
<keyword evidence="8" id="KW-1185">Reference proteome</keyword>
<organism evidence="7 8">
    <name type="scientific">Pseudoroseicyclus tamaricis</name>
    <dbReference type="NCBI Taxonomy" id="2705421"/>
    <lineage>
        <taxon>Bacteria</taxon>
        <taxon>Pseudomonadati</taxon>
        <taxon>Pseudomonadota</taxon>
        <taxon>Alphaproteobacteria</taxon>
        <taxon>Rhodobacterales</taxon>
        <taxon>Paracoccaceae</taxon>
        <taxon>Pseudoroseicyclus</taxon>
    </lineage>
</organism>
<dbReference type="InterPro" id="IPR009057">
    <property type="entry name" value="Homeodomain-like_sf"/>
</dbReference>